<feature type="transmembrane region" description="Helical" evidence="7">
    <location>
        <begin position="259"/>
        <end position="278"/>
    </location>
</feature>
<keyword evidence="6" id="KW-0175">Coiled coil</keyword>
<keyword evidence="2" id="KW-0813">Transport</keyword>
<dbReference type="VEuPathDB" id="FungiDB:HGUI_02842"/>
<dbReference type="GO" id="GO:0030003">
    <property type="term" value="P:intracellular monoatomic cation homeostasis"/>
    <property type="evidence" value="ECO:0007669"/>
    <property type="project" value="UniProtKB-ARBA"/>
</dbReference>
<dbReference type="SUPFAM" id="SSF161111">
    <property type="entry name" value="Cation efflux protein transmembrane domain-like"/>
    <property type="match status" value="1"/>
</dbReference>
<keyword evidence="10" id="KW-1185">Reference proteome</keyword>
<evidence type="ECO:0000256" key="6">
    <source>
        <dbReference type="SAM" id="Coils"/>
    </source>
</evidence>
<dbReference type="InterPro" id="IPR002524">
    <property type="entry name" value="Cation_efflux"/>
</dbReference>
<proteinExistence type="predicted"/>
<keyword evidence="5 7" id="KW-0472">Membrane</keyword>
<evidence type="ECO:0000256" key="4">
    <source>
        <dbReference type="ARBA" id="ARBA00022989"/>
    </source>
</evidence>
<dbReference type="EMBL" id="FQNF01000058">
    <property type="protein sequence ID" value="SGZ40642.1"/>
    <property type="molecule type" value="Genomic_DNA"/>
</dbReference>
<dbReference type="InterPro" id="IPR027469">
    <property type="entry name" value="Cation_efflux_TMD_sf"/>
</dbReference>
<dbReference type="GO" id="GO:0008324">
    <property type="term" value="F:monoatomic cation transmembrane transporter activity"/>
    <property type="evidence" value="ECO:0007669"/>
    <property type="project" value="InterPro"/>
</dbReference>
<dbReference type="GO" id="GO:0016020">
    <property type="term" value="C:membrane"/>
    <property type="evidence" value="ECO:0007669"/>
    <property type="project" value="UniProtKB-SubCell"/>
</dbReference>
<gene>
    <name evidence="9" type="ORF">HGUI_02842</name>
</gene>
<evidence type="ECO:0000256" key="2">
    <source>
        <dbReference type="ARBA" id="ARBA00022448"/>
    </source>
</evidence>
<feature type="coiled-coil region" evidence="6">
    <location>
        <begin position="42"/>
        <end position="69"/>
    </location>
</feature>
<evidence type="ECO:0000313" key="9">
    <source>
        <dbReference type="EMBL" id="SGZ40642.1"/>
    </source>
</evidence>
<organism evidence="9 10">
    <name type="scientific">Hanseniaspora guilliermondii</name>
    <dbReference type="NCBI Taxonomy" id="56406"/>
    <lineage>
        <taxon>Eukaryota</taxon>
        <taxon>Fungi</taxon>
        <taxon>Dikarya</taxon>
        <taxon>Ascomycota</taxon>
        <taxon>Saccharomycotina</taxon>
        <taxon>Saccharomycetes</taxon>
        <taxon>Saccharomycodales</taxon>
        <taxon>Saccharomycodaceae</taxon>
        <taxon>Hanseniaspora</taxon>
    </lineage>
</organism>
<name>A0A1L0B2L8_9ASCO</name>
<dbReference type="AlphaFoldDB" id="A0A1L0B2L8"/>
<keyword evidence="3 7" id="KW-0812">Transmembrane</keyword>
<dbReference type="InterPro" id="IPR050291">
    <property type="entry name" value="CDF_Transporter"/>
</dbReference>
<sequence length="503" mass="56315">MFLGKGLVSFNKSTTSVLKCKIFNPSLSINRHISYTSTYLNNNKHEHHIRALEKDINNLDKTHIILKESESETNDSFKTNDLKFKKITKLMNTHSHSHSHSSNPLKHTHSHIGDISQENFYKEILSSKSATKNPAIRITVLGLLSNIGLATVKFAGGIIYNSYALIADAIHTLTDLIADCLTLFSCKLTLLKQAPNKDGKIQKFTDQLYFGTGKIDTLSSLAVYGINLAAGLSIGLDALLTITGPLLPLGLKDILHVHSHLGIVGIEAAGIALVSIIIKELLFWKTKKVATNSNSQVLLANAYHHRVDSLSAMVALVSISGGYFFHLAYLDAIGGMIISGLLVKSGFTGFWQACEDLLDKKLDYKSEIYTKIKSNIELQLENLVSNNNSNIPYKLREFDILRHGSHYNLFIKLDVPMQQKWDNVLDINEFDTVREHISHIIKVDNPEVKNIFLEFKKPADEVESKTKEELQFEENLKNENLEGAHICGEEHDHSHSHSHTHKH</sequence>
<keyword evidence="4 7" id="KW-1133">Transmembrane helix</keyword>
<dbReference type="Pfam" id="PF01545">
    <property type="entry name" value="Cation_efflux"/>
    <property type="match status" value="1"/>
</dbReference>
<dbReference type="Gene3D" id="1.20.1510.10">
    <property type="entry name" value="Cation efflux protein transmembrane domain"/>
    <property type="match status" value="1"/>
</dbReference>
<dbReference type="InterPro" id="IPR058533">
    <property type="entry name" value="Cation_efflux_TM"/>
</dbReference>
<comment type="subcellular location">
    <subcellularLocation>
        <location evidence="1">Membrane</location>
        <topology evidence="1">Multi-pass membrane protein</topology>
    </subcellularLocation>
</comment>
<feature type="domain" description="Cation efflux protein transmembrane" evidence="8">
    <location>
        <begin position="141"/>
        <end position="358"/>
    </location>
</feature>
<dbReference type="PANTHER" id="PTHR43840:SF15">
    <property type="entry name" value="MITOCHONDRIAL METAL TRANSPORTER 1-RELATED"/>
    <property type="match status" value="1"/>
</dbReference>
<dbReference type="Proteomes" id="UP000183365">
    <property type="component" value="Unassembled WGS sequence"/>
</dbReference>
<evidence type="ECO:0000259" key="8">
    <source>
        <dbReference type="Pfam" id="PF01545"/>
    </source>
</evidence>
<evidence type="ECO:0000256" key="1">
    <source>
        <dbReference type="ARBA" id="ARBA00004141"/>
    </source>
</evidence>
<evidence type="ECO:0000313" key="10">
    <source>
        <dbReference type="Proteomes" id="UP000183365"/>
    </source>
</evidence>
<dbReference type="OrthoDB" id="435980at2759"/>
<dbReference type="PANTHER" id="PTHR43840">
    <property type="entry name" value="MITOCHONDRIAL METAL TRANSPORTER 1-RELATED"/>
    <property type="match status" value="1"/>
</dbReference>
<reference evidence="10" key="1">
    <citation type="submission" date="2016-11" db="EMBL/GenBank/DDBJ databases">
        <authorList>
            <person name="Guldener U."/>
        </authorList>
    </citation>
    <scope>NUCLEOTIDE SEQUENCE [LARGE SCALE GENOMIC DNA]</scope>
</reference>
<evidence type="ECO:0000256" key="7">
    <source>
        <dbReference type="SAM" id="Phobius"/>
    </source>
</evidence>
<evidence type="ECO:0000256" key="3">
    <source>
        <dbReference type="ARBA" id="ARBA00022692"/>
    </source>
</evidence>
<dbReference type="GO" id="GO:0098771">
    <property type="term" value="P:inorganic ion homeostasis"/>
    <property type="evidence" value="ECO:0007669"/>
    <property type="project" value="UniProtKB-ARBA"/>
</dbReference>
<accession>A0A1L0B2L8</accession>
<evidence type="ECO:0000256" key="5">
    <source>
        <dbReference type="ARBA" id="ARBA00023136"/>
    </source>
</evidence>
<protein>
    <recommendedName>
        <fullName evidence="8">Cation efflux protein transmembrane domain-containing protein</fullName>
    </recommendedName>
</protein>
<dbReference type="NCBIfam" id="TIGR01297">
    <property type="entry name" value="CDF"/>
    <property type="match status" value="1"/>
</dbReference>
<feature type="transmembrane region" description="Helical" evidence="7">
    <location>
        <begin position="221"/>
        <end position="247"/>
    </location>
</feature>